<keyword evidence="2 6" id="KW-0963">Cytoplasm</keyword>
<dbReference type="OrthoDB" id="7848262at2759"/>
<gene>
    <name evidence="8" type="ORF">M896_050660</name>
</gene>
<dbReference type="VEuPathDB" id="MicrosporidiaDB:M896_050660"/>
<dbReference type="EMBL" id="JOKQ01000005">
    <property type="protein sequence ID" value="KHN69659.1"/>
    <property type="molecule type" value="Genomic_DNA"/>
</dbReference>
<dbReference type="InterPro" id="IPR002468">
    <property type="entry name" value="Pept_M24A_MAP2"/>
</dbReference>
<dbReference type="InterPro" id="IPR036390">
    <property type="entry name" value="WH_DNA-bd_sf"/>
</dbReference>
<dbReference type="NCBIfam" id="TIGR00501">
    <property type="entry name" value="met_pdase_II"/>
    <property type="match status" value="1"/>
</dbReference>
<organism evidence="8 9">
    <name type="scientific">Ordospora colligata OC4</name>
    <dbReference type="NCBI Taxonomy" id="1354746"/>
    <lineage>
        <taxon>Eukaryota</taxon>
        <taxon>Fungi</taxon>
        <taxon>Fungi incertae sedis</taxon>
        <taxon>Microsporidia</taxon>
        <taxon>Ordosporidae</taxon>
        <taxon>Ordospora</taxon>
    </lineage>
</organism>
<keyword evidence="4 6" id="KW-0479">Metal-binding</keyword>
<feature type="binding site" evidence="6">
    <location>
        <position position="339"/>
    </location>
    <ligand>
        <name>a divalent metal cation</name>
        <dbReference type="ChEBI" id="CHEBI:60240"/>
        <label>1</label>
    </ligand>
</feature>
<dbReference type="EC" id="3.4.11.18" evidence="6"/>
<dbReference type="GO" id="GO:0005737">
    <property type="term" value="C:cytoplasm"/>
    <property type="evidence" value="ECO:0007669"/>
    <property type="project" value="UniProtKB-SubCell"/>
</dbReference>
<dbReference type="PANTHER" id="PTHR45777:SF2">
    <property type="entry name" value="METHIONINE AMINOPEPTIDASE 2"/>
    <property type="match status" value="1"/>
</dbReference>
<dbReference type="GO" id="GO:0046872">
    <property type="term" value="F:metal ion binding"/>
    <property type="evidence" value="ECO:0007669"/>
    <property type="project" value="UniProtKB-UniRule"/>
</dbReference>
<feature type="binding site" evidence="6">
    <location>
        <position position="218"/>
    </location>
    <ligand>
        <name>substrate</name>
    </ligand>
</feature>
<name>A0A0B2UK99_9MICR</name>
<dbReference type="Proteomes" id="UP000031056">
    <property type="component" value="Unassembled WGS sequence"/>
</dbReference>
<dbReference type="PROSITE" id="PS01202">
    <property type="entry name" value="MAP_2"/>
    <property type="match status" value="1"/>
</dbReference>
<dbReference type="GeneID" id="26261719"/>
<dbReference type="GO" id="GO:0051604">
    <property type="term" value="P:protein maturation"/>
    <property type="evidence" value="ECO:0007669"/>
    <property type="project" value="EnsemblFungi"/>
</dbReference>
<dbReference type="Gene3D" id="1.10.10.10">
    <property type="entry name" value="Winged helix-like DNA-binding domain superfamily/Winged helix DNA-binding domain"/>
    <property type="match status" value="1"/>
</dbReference>
<accession>A0A0B2UK99</accession>
<feature type="binding site" evidence="6">
    <location>
        <position position="109"/>
    </location>
    <ligand>
        <name>substrate</name>
    </ligand>
</feature>
<comment type="cofactor">
    <cofactor evidence="6">
        <name>Co(2+)</name>
        <dbReference type="ChEBI" id="CHEBI:48828"/>
    </cofactor>
    <cofactor evidence="6">
        <name>Zn(2+)</name>
        <dbReference type="ChEBI" id="CHEBI:29105"/>
    </cofactor>
    <cofactor evidence="6">
        <name>Mn(2+)</name>
        <dbReference type="ChEBI" id="CHEBI:29035"/>
    </cofactor>
    <cofactor evidence="6">
        <name>Fe(2+)</name>
        <dbReference type="ChEBI" id="CHEBI:29033"/>
    </cofactor>
    <text evidence="6">Binds 2 divalent metal cations per subunit. Has a high-affinity and a low affinity metal-binding site. The true nature of the physiological cofactor is under debate. The enzyme is active with cobalt, zinc, manganese or divalent iron ions. Most likely, methionine aminopeptidases function as mononuclear Fe(2+)-metalloproteases under physiological conditions, and the catalytically relevant metal-binding site has been assigned to the histidine-containing high-affinity site.</text>
</comment>
<dbReference type="InParanoid" id="A0A0B2UK99"/>
<feature type="binding site" evidence="6">
    <location>
        <position position="141"/>
    </location>
    <ligand>
        <name>a divalent metal cation</name>
        <dbReference type="ChEBI" id="CHEBI:60240"/>
        <label>1</label>
    </ligand>
</feature>
<dbReference type="GO" id="GO:0004239">
    <property type="term" value="F:initiator methionyl aminopeptidase activity"/>
    <property type="evidence" value="ECO:0007669"/>
    <property type="project" value="UniProtKB-UniRule"/>
</dbReference>
<feature type="binding site" evidence="6">
    <location>
        <position position="210"/>
    </location>
    <ligand>
        <name>a divalent metal cation</name>
        <dbReference type="ChEBI" id="CHEBI:60240"/>
        <label>2</label>
        <note>catalytic</note>
    </ligand>
</feature>
<dbReference type="FunCoup" id="A0A0B2UK99">
    <property type="interactions" value="279"/>
</dbReference>
<comment type="catalytic activity">
    <reaction evidence="6">
        <text>Release of N-terminal amino acids, preferentially methionine, from peptides and arylamides.</text>
        <dbReference type="EC" id="3.4.11.18"/>
    </reaction>
</comment>
<dbReference type="SUPFAM" id="SSF46785">
    <property type="entry name" value="Winged helix' DNA-binding domain"/>
    <property type="match status" value="1"/>
</dbReference>
<comment type="function">
    <text evidence="6">Cotranslationally removes the N-terminal methionine from nascent proteins. The N-terminal methionine is often cleaved when the second residue in the primary sequence is small and uncharged (Met-Ala-, Cys, Gly, Pro, Ser, Thr, or Val).</text>
</comment>
<dbReference type="PANTHER" id="PTHR45777">
    <property type="entry name" value="METHIONINE AMINOPEPTIDASE 2"/>
    <property type="match status" value="1"/>
</dbReference>
<sequence length="358" mass="40031">MGFVLLNQVGEQPIEFLPKSGIYTKGNLYDCKNVEISNEIECEVLQDARRAAEAHRRVRYKLQQSLRPGMKFLEIAECVEESTRILLKGEKNEGIGFPVGMSMNSCAAHYTVNPGEADIFLGENDVLKIDFGTHSNGRIMDSAFTVAFNHEYEPLLKAAKEGTETGIRSLGIDVRVCDIGRDICEVMSSYEMIVDGKTVPIKPISDLNGHSICQFKIHGGISIPAVNNKDTTRIVGDMFYAIETFSTTGRGTIDDKPPCSHYILNANKSRKLYNKDLITIYEFVKKSFGTLPFSPRHLEHYNLITGDVLKNVNLLTMMGLLIPYPPLNDIQGCKVAQFEHTVYLSEMGKEVLTRGDDY</sequence>
<evidence type="ECO:0000313" key="8">
    <source>
        <dbReference type="EMBL" id="KHN69659.1"/>
    </source>
</evidence>
<dbReference type="InterPro" id="IPR018349">
    <property type="entry name" value="Pept_M24A_MAP2_BS"/>
</dbReference>
<feature type="domain" description="Peptidase M24" evidence="7">
    <location>
        <begin position="48"/>
        <end position="245"/>
    </location>
</feature>
<dbReference type="AlphaFoldDB" id="A0A0B2UK99"/>
<dbReference type="GO" id="GO:0006508">
    <property type="term" value="P:proteolysis"/>
    <property type="evidence" value="ECO:0007669"/>
    <property type="project" value="UniProtKB-KW"/>
</dbReference>
<dbReference type="RefSeq" id="XP_014563701.1">
    <property type="nucleotide sequence ID" value="XM_014708215.1"/>
</dbReference>
<dbReference type="InterPro" id="IPR000994">
    <property type="entry name" value="Pept_M24"/>
</dbReference>
<evidence type="ECO:0000256" key="2">
    <source>
        <dbReference type="ARBA" id="ARBA00022490"/>
    </source>
</evidence>
<reference evidence="8 9" key="1">
    <citation type="journal article" date="2014" name="MBio">
        <title>The Ordospora colligata genome; evolution of extreme reduction in microsporidia and host-to-parasite horizontal gene transfer.</title>
        <authorList>
            <person name="Pombert J.-F."/>
            <person name="Haag K.L."/>
            <person name="Beidas S."/>
            <person name="Ebert D."/>
            <person name="Keeling P.J."/>
        </authorList>
    </citation>
    <scope>NUCLEOTIDE SEQUENCE [LARGE SCALE GENOMIC DNA]</scope>
    <source>
        <strain evidence="8 9">OC4</strain>
    </source>
</reference>
<keyword evidence="3 6" id="KW-0645">Protease</keyword>
<evidence type="ECO:0000259" key="7">
    <source>
        <dbReference type="Pfam" id="PF00557"/>
    </source>
</evidence>
<dbReference type="HAMAP" id="MF_03175">
    <property type="entry name" value="MetAP_2_euk"/>
    <property type="match status" value="1"/>
</dbReference>
<protein>
    <recommendedName>
        <fullName evidence="6">Methionine aminopeptidase 2</fullName>
        <shortName evidence="6">MAP 2</shortName>
        <shortName evidence="6">MetAP 2</shortName>
        <ecNumber evidence="6">3.4.11.18</ecNumber>
    </recommendedName>
    <alternativeName>
        <fullName evidence="6">Peptidase M</fullName>
    </alternativeName>
</protein>
<evidence type="ECO:0000313" key="9">
    <source>
        <dbReference type="Proteomes" id="UP000031056"/>
    </source>
</evidence>
<feature type="binding site" evidence="6">
    <location>
        <position position="243"/>
    </location>
    <ligand>
        <name>a divalent metal cation</name>
        <dbReference type="ChEBI" id="CHEBI:60240"/>
        <label>2</label>
        <note>catalytic</note>
    </ligand>
</feature>
<dbReference type="InterPro" id="IPR036005">
    <property type="entry name" value="Creatinase/aminopeptidase-like"/>
</dbReference>
<dbReference type="GO" id="GO:0070006">
    <property type="term" value="F:metalloaminopeptidase activity"/>
    <property type="evidence" value="ECO:0007669"/>
    <property type="project" value="UniProtKB-UniRule"/>
</dbReference>
<dbReference type="InterPro" id="IPR050247">
    <property type="entry name" value="Met_Aminopeptidase_Type2"/>
</dbReference>
<dbReference type="Pfam" id="PF00557">
    <property type="entry name" value="Peptidase_M24"/>
    <property type="match status" value="1"/>
</dbReference>
<dbReference type="STRING" id="1354746.A0A0B2UK99"/>
<dbReference type="InterPro" id="IPR036388">
    <property type="entry name" value="WH-like_DNA-bd_sf"/>
</dbReference>
<comment type="similarity">
    <text evidence="6">Belongs to the peptidase M24A family. Methionine aminopeptidase eukaryotic type 2 subfamily.</text>
</comment>
<evidence type="ECO:0000256" key="3">
    <source>
        <dbReference type="ARBA" id="ARBA00022670"/>
    </source>
</evidence>
<feature type="binding site" evidence="6">
    <location>
        <position position="130"/>
    </location>
    <ligand>
        <name>a divalent metal cation</name>
        <dbReference type="ChEBI" id="CHEBI:60240"/>
        <label>1</label>
    </ligand>
</feature>
<keyword evidence="5 6" id="KW-0378">Hydrolase</keyword>
<evidence type="ECO:0000256" key="5">
    <source>
        <dbReference type="ARBA" id="ARBA00022801"/>
    </source>
</evidence>
<keyword evidence="9" id="KW-1185">Reference proteome</keyword>
<evidence type="ECO:0000256" key="1">
    <source>
        <dbReference type="ARBA" id="ARBA00022438"/>
    </source>
</evidence>
<feature type="binding site" evidence="6">
    <location>
        <position position="141"/>
    </location>
    <ligand>
        <name>a divalent metal cation</name>
        <dbReference type="ChEBI" id="CHEBI:60240"/>
        <label>2</label>
        <note>catalytic</note>
    </ligand>
</feature>
<feature type="binding site" evidence="6">
    <location>
        <position position="339"/>
    </location>
    <ligand>
        <name>a divalent metal cation</name>
        <dbReference type="ChEBI" id="CHEBI:60240"/>
        <label>2</label>
        <note>catalytic</note>
    </ligand>
</feature>
<evidence type="ECO:0000256" key="4">
    <source>
        <dbReference type="ARBA" id="ARBA00022723"/>
    </source>
</evidence>
<comment type="caution">
    <text evidence="8">The sequence shown here is derived from an EMBL/GenBank/DDBJ whole genome shotgun (WGS) entry which is preliminary data.</text>
</comment>
<keyword evidence="1 6" id="KW-0031">Aminopeptidase</keyword>
<dbReference type="CDD" id="cd01088">
    <property type="entry name" value="MetAP2"/>
    <property type="match status" value="1"/>
</dbReference>
<comment type="subcellular location">
    <subcellularLocation>
        <location evidence="6">Cytoplasm</location>
    </subcellularLocation>
</comment>
<proteinExistence type="inferred from homology"/>
<evidence type="ECO:0000256" key="6">
    <source>
        <dbReference type="HAMAP-Rule" id="MF_03175"/>
    </source>
</evidence>
<dbReference type="Gene3D" id="3.90.230.10">
    <property type="entry name" value="Creatinase/methionine aminopeptidase superfamily"/>
    <property type="match status" value="1"/>
</dbReference>
<dbReference type="SUPFAM" id="SSF55920">
    <property type="entry name" value="Creatinase/aminopeptidase"/>
    <property type="match status" value="1"/>
</dbReference>
<dbReference type="HOGENOM" id="CLU_015857_7_0_1"/>